<reference evidence="14" key="1">
    <citation type="submission" date="2020-01" db="EMBL/GenBank/DDBJ databases">
        <authorList>
            <person name="Meier V. D."/>
            <person name="Meier V D."/>
        </authorList>
    </citation>
    <scope>NUCLEOTIDE SEQUENCE</scope>
    <source>
        <strain evidence="14">HLG_WM_MAG_08</strain>
    </source>
</reference>
<keyword evidence="6 11" id="KW-0812">Transmembrane</keyword>
<comment type="catalytic activity">
    <reaction evidence="1">
        <text>ATP + protein L-histidine = ADP + protein N-phospho-L-histidine.</text>
        <dbReference type="EC" id="2.7.13.3"/>
    </reaction>
</comment>
<keyword evidence="7 14" id="KW-0418">Kinase</keyword>
<protein>
    <recommendedName>
        <fullName evidence="3">histidine kinase</fullName>
        <ecNumber evidence="3">2.7.13.3</ecNumber>
    </recommendedName>
</protein>
<dbReference type="PRINTS" id="PR00344">
    <property type="entry name" value="BCTRLSENSOR"/>
</dbReference>
<keyword evidence="5" id="KW-0808">Transferase</keyword>
<evidence type="ECO:0000256" key="7">
    <source>
        <dbReference type="ARBA" id="ARBA00022777"/>
    </source>
</evidence>
<evidence type="ECO:0000313" key="14">
    <source>
        <dbReference type="EMBL" id="CAA6813523.1"/>
    </source>
</evidence>
<evidence type="ECO:0000256" key="11">
    <source>
        <dbReference type="SAM" id="Phobius"/>
    </source>
</evidence>
<proteinExistence type="predicted"/>
<evidence type="ECO:0000256" key="9">
    <source>
        <dbReference type="ARBA" id="ARBA00023012"/>
    </source>
</evidence>
<dbReference type="InterPro" id="IPR004358">
    <property type="entry name" value="Sig_transdc_His_kin-like_C"/>
</dbReference>
<dbReference type="GO" id="GO:0016020">
    <property type="term" value="C:membrane"/>
    <property type="evidence" value="ECO:0007669"/>
    <property type="project" value="UniProtKB-SubCell"/>
</dbReference>
<gene>
    <name evidence="14" type="ORF">HELGO_WM40910</name>
</gene>
<dbReference type="InterPro" id="IPR036097">
    <property type="entry name" value="HisK_dim/P_sf"/>
</dbReference>
<evidence type="ECO:0000256" key="2">
    <source>
        <dbReference type="ARBA" id="ARBA00004370"/>
    </source>
</evidence>
<dbReference type="InterPro" id="IPR003660">
    <property type="entry name" value="HAMP_dom"/>
</dbReference>
<dbReference type="SMART" id="SM00387">
    <property type="entry name" value="HATPase_c"/>
    <property type="match status" value="1"/>
</dbReference>
<feature type="domain" description="Histidine kinase" evidence="12">
    <location>
        <begin position="284"/>
        <end position="489"/>
    </location>
</feature>
<dbReference type="Pfam" id="PF00672">
    <property type="entry name" value="HAMP"/>
    <property type="match status" value="1"/>
</dbReference>
<dbReference type="EC" id="2.7.13.3" evidence="3"/>
<keyword evidence="4" id="KW-0597">Phosphoprotein</keyword>
<sequence>MSQSAVLSATYRQYARRIHPDINNFGYIIHDSPLLPNSRRSYVNKEQADSRYTPITPRLDLVNQIQSPRAAPRMTSNNIDPFSRRIAFEMTAVMRDTQTVMLAGIRILDMNGVVVAGQEETGLSLAHVEEVRQALSGQYASTIRQRISDEPPPPLYSISRGTNIRVFSAFPVIEGNRLIAVIYLSRTPKNIIKHLYLVQNKIYVATITLLLVAILLVLFVSSSISRPIRELIEQIQRVTRGEQTQIEPIKHPVSHEVAQLSESFSSMSRTLTERADYINRFATHVSHEFKTPLTSMQGALELLQEHIDTMPAEKRHHFMGNLLDDTQRLKKLVSRLLELARADALEPSNQRSSLAKQLDSMRSRYKDRGLSVRYDTLPDISLAIAPDALETVLNNLMENSLQHGADTLNISADSDENLFQLTLHDNGKGISKANRDKIFTPFFTTRRNTGGTGLGLEIISSLLKAHQGEIKLGDTEEGAEFIIILAHWQPSIAVS</sequence>
<dbReference type="InterPro" id="IPR050428">
    <property type="entry name" value="TCS_sensor_his_kinase"/>
</dbReference>
<dbReference type="EMBL" id="CACVAV010000219">
    <property type="protein sequence ID" value="CAA6813523.1"/>
    <property type="molecule type" value="Genomic_DNA"/>
</dbReference>
<dbReference type="GO" id="GO:0000155">
    <property type="term" value="F:phosphorelay sensor kinase activity"/>
    <property type="evidence" value="ECO:0007669"/>
    <property type="project" value="InterPro"/>
</dbReference>
<dbReference type="PROSITE" id="PS50885">
    <property type="entry name" value="HAMP"/>
    <property type="match status" value="1"/>
</dbReference>
<organism evidence="14">
    <name type="scientific">uncultured Thiotrichaceae bacterium</name>
    <dbReference type="NCBI Taxonomy" id="298394"/>
    <lineage>
        <taxon>Bacteria</taxon>
        <taxon>Pseudomonadati</taxon>
        <taxon>Pseudomonadota</taxon>
        <taxon>Gammaproteobacteria</taxon>
        <taxon>Thiotrichales</taxon>
        <taxon>Thiotrichaceae</taxon>
        <taxon>environmental samples</taxon>
    </lineage>
</organism>
<evidence type="ECO:0000256" key="6">
    <source>
        <dbReference type="ARBA" id="ARBA00022692"/>
    </source>
</evidence>
<keyword evidence="8 11" id="KW-1133">Transmembrane helix</keyword>
<dbReference type="InterPro" id="IPR003594">
    <property type="entry name" value="HATPase_dom"/>
</dbReference>
<evidence type="ECO:0000256" key="5">
    <source>
        <dbReference type="ARBA" id="ARBA00022679"/>
    </source>
</evidence>
<dbReference type="SMART" id="SM00304">
    <property type="entry name" value="HAMP"/>
    <property type="match status" value="1"/>
</dbReference>
<dbReference type="AlphaFoldDB" id="A0A6S6T438"/>
<evidence type="ECO:0000256" key="3">
    <source>
        <dbReference type="ARBA" id="ARBA00012438"/>
    </source>
</evidence>
<evidence type="ECO:0000259" key="12">
    <source>
        <dbReference type="PROSITE" id="PS50109"/>
    </source>
</evidence>
<evidence type="ECO:0000256" key="10">
    <source>
        <dbReference type="ARBA" id="ARBA00023136"/>
    </source>
</evidence>
<evidence type="ECO:0000256" key="1">
    <source>
        <dbReference type="ARBA" id="ARBA00000085"/>
    </source>
</evidence>
<keyword evidence="9" id="KW-0902">Two-component regulatory system</keyword>
<dbReference type="PANTHER" id="PTHR45436">
    <property type="entry name" value="SENSOR HISTIDINE KINASE YKOH"/>
    <property type="match status" value="1"/>
</dbReference>
<dbReference type="InterPro" id="IPR036890">
    <property type="entry name" value="HATPase_C_sf"/>
</dbReference>
<dbReference type="CDD" id="cd00082">
    <property type="entry name" value="HisKA"/>
    <property type="match status" value="1"/>
</dbReference>
<dbReference type="PROSITE" id="PS50109">
    <property type="entry name" value="HIS_KIN"/>
    <property type="match status" value="1"/>
</dbReference>
<accession>A0A6S6T438</accession>
<dbReference type="InterPro" id="IPR003661">
    <property type="entry name" value="HisK_dim/P_dom"/>
</dbReference>
<dbReference type="SUPFAM" id="SSF55874">
    <property type="entry name" value="ATPase domain of HSP90 chaperone/DNA topoisomerase II/histidine kinase"/>
    <property type="match status" value="1"/>
</dbReference>
<dbReference type="Gene3D" id="1.10.287.130">
    <property type="match status" value="1"/>
</dbReference>
<dbReference type="InterPro" id="IPR005467">
    <property type="entry name" value="His_kinase_dom"/>
</dbReference>
<evidence type="ECO:0000256" key="8">
    <source>
        <dbReference type="ARBA" id="ARBA00022989"/>
    </source>
</evidence>
<comment type="subcellular location">
    <subcellularLocation>
        <location evidence="2">Membrane</location>
    </subcellularLocation>
</comment>
<dbReference type="Gene3D" id="6.10.340.10">
    <property type="match status" value="1"/>
</dbReference>
<keyword evidence="10 11" id="KW-0472">Membrane</keyword>
<dbReference type="FunFam" id="1.10.287.130:FF:000001">
    <property type="entry name" value="Two-component sensor histidine kinase"/>
    <property type="match status" value="1"/>
</dbReference>
<dbReference type="SUPFAM" id="SSF47384">
    <property type="entry name" value="Homodimeric domain of signal transducing histidine kinase"/>
    <property type="match status" value="1"/>
</dbReference>
<feature type="domain" description="HAMP" evidence="13">
    <location>
        <begin position="222"/>
        <end position="276"/>
    </location>
</feature>
<dbReference type="Gene3D" id="3.30.565.10">
    <property type="entry name" value="Histidine kinase-like ATPase, C-terminal domain"/>
    <property type="match status" value="1"/>
</dbReference>
<feature type="transmembrane region" description="Helical" evidence="11">
    <location>
        <begin position="202"/>
        <end position="220"/>
    </location>
</feature>
<evidence type="ECO:0000259" key="13">
    <source>
        <dbReference type="PROSITE" id="PS50885"/>
    </source>
</evidence>
<evidence type="ECO:0000256" key="4">
    <source>
        <dbReference type="ARBA" id="ARBA00022553"/>
    </source>
</evidence>
<name>A0A6S6T438_9GAMM</name>
<dbReference type="Pfam" id="PF02518">
    <property type="entry name" value="HATPase_c"/>
    <property type="match status" value="1"/>
</dbReference>
<dbReference type="PANTHER" id="PTHR45436:SF5">
    <property type="entry name" value="SENSOR HISTIDINE KINASE TRCS"/>
    <property type="match status" value="1"/>
</dbReference>
<dbReference type="SMART" id="SM00388">
    <property type="entry name" value="HisKA"/>
    <property type="match status" value="1"/>
</dbReference>
<dbReference type="Pfam" id="PF00512">
    <property type="entry name" value="HisKA"/>
    <property type="match status" value="1"/>
</dbReference>
<dbReference type="CDD" id="cd06225">
    <property type="entry name" value="HAMP"/>
    <property type="match status" value="1"/>
</dbReference>